<keyword evidence="2" id="KW-0862">Zinc</keyword>
<evidence type="ECO:0000259" key="3">
    <source>
        <dbReference type="PROSITE" id="PS51747"/>
    </source>
</evidence>
<organism evidence="4 5">
    <name type="scientific">Ornithinimicrobium cryptoxanthini</name>
    <dbReference type="NCBI Taxonomy" id="2934161"/>
    <lineage>
        <taxon>Bacteria</taxon>
        <taxon>Bacillati</taxon>
        <taxon>Actinomycetota</taxon>
        <taxon>Actinomycetes</taxon>
        <taxon>Micrococcales</taxon>
        <taxon>Ornithinimicrobiaceae</taxon>
        <taxon>Ornithinimicrobium</taxon>
    </lineage>
</organism>
<dbReference type="PROSITE" id="PS00903">
    <property type="entry name" value="CYT_DCMP_DEAMINASES_1"/>
    <property type="match status" value="1"/>
</dbReference>
<protein>
    <submittedName>
        <fullName evidence="4">Nucleoside deaminase</fullName>
    </submittedName>
</protein>
<dbReference type="Gene3D" id="3.40.140.10">
    <property type="entry name" value="Cytidine Deaminase, domain 2"/>
    <property type="match status" value="1"/>
</dbReference>
<accession>A0ABY4YIA2</accession>
<proteinExistence type="predicted"/>
<dbReference type="RefSeq" id="WP_252620925.1">
    <property type="nucleotide sequence ID" value="NZ_CP099490.1"/>
</dbReference>
<dbReference type="InterPro" id="IPR016193">
    <property type="entry name" value="Cytidine_deaminase-like"/>
</dbReference>
<dbReference type="InterPro" id="IPR002125">
    <property type="entry name" value="CMP_dCMP_dom"/>
</dbReference>
<dbReference type="Pfam" id="PF00383">
    <property type="entry name" value="dCMP_cyt_deam_1"/>
    <property type="match status" value="1"/>
</dbReference>
<dbReference type="PANTHER" id="PTHR11079:SF161">
    <property type="entry name" value="CMP_DCMP-TYPE DEAMINASE DOMAIN-CONTAINING PROTEIN"/>
    <property type="match status" value="1"/>
</dbReference>
<evidence type="ECO:0000256" key="2">
    <source>
        <dbReference type="ARBA" id="ARBA00022833"/>
    </source>
</evidence>
<evidence type="ECO:0000256" key="1">
    <source>
        <dbReference type="ARBA" id="ARBA00022723"/>
    </source>
</evidence>
<feature type="domain" description="CMP/dCMP-type deaminase" evidence="3">
    <location>
        <begin position="5"/>
        <end position="119"/>
    </location>
</feature>
<evidence type="ECO:0000313" key="4">
    <source>
        <dbReference type="EMBL" id="USQ76230.1"/>
    </source>
</evidence>
<dbReference type="CDD" id="cd01285">
    <property type="entry name" value="nucleoside_deaminase"/>
    <property type="match status" value="1"/>
</dbReference>
<keyword evidence="5" id="KW-1185">Reference proteome</keyword>
<name>A0ABY4YIA2_9MICO</name>
<dbReference type="PANTHER" id="PTHR11079">
    <property type="entry name" value="CYTOSINE DEAMINASE FAMILY MEMBER"/>
    <property type="match status" value="1"/>
</dbReference>
<dbReference type="Proteomes" id="UP001056535">
    <property type="component" value="Chromosome"/>
</dbReference>
<sequence length="160" mass="17566">MSQTEHHIRHLEHAVALARRAVESGDGGPFGAVVVQDGEVLAEGWNRVIATNDPTAHAEVTAIRSACSALGTFQLPGATIYASCEPCPMCLGAIFWTRPSAVYFTSTRTHAEQAGFDDSEIYDQVGLEHTHRSLPFHRLEVAGATEVFELWRTWPGRTDY</sequence>
<dbReference type="PROSITE" id="PS51747">
    <property type="entry name" value="CYT_DCMP_DEAMINASES_2"/>
    <property type="match status" value="1"/>
</dbReference>
<gene>
    <name evidence="4" type="ORF">NF557_16830</name>
</gene>
<reference evidence="4" key="1">
    <citation type="submission" date="2022-06" db="EMBL/GenBank/DDBJ databases">
        <title>Ornithinimicrobium JY.X270.</title>
        <authorList>
            <person name="Huang Y."/>
        </authorList>
    </citation>
    <scope>NUCLEOTIDE SEQUENCE</scope>
    <source>
        <strain evidence="4">JY.X270</strain>
    </source>
</reference>
<dbReference type="EMBL" id="CP099490">
    <property type="protein sequence ID" value="USQ76230.1"/>
    <property type="molecule type" value="Genomic_DNA"/>
</dbReference>
<dbReference type="SUPFAM" id="SSF53927">
    <property type="entry name" value="Cytidine deaminase-like"/>
    <property type="match status" value="1"/>
</dbReference>
<evidence type="ECO:0000313" key="5">
    <source>
        <dbReference type="Proteomes" id="UP001056535"/>
    </source>
</evidence>
<keyword evidence="1" id="KW-0479">Metal-binding</keyword>
<dbReference type="InterPro" id="IPR016192">
    <property type="entry name" value="APOBEC/CMP_deaminase_Zn-bd"/>
</dbReference>